<dbReference type="Gene3D" id="3.60.21.10">
    <property type="match status" value="1"/>
</dbReference>
<proteinExistence type="predicted"/>
<dbReference type="PANTHER" id="PTHR31302:SF0">
    <property type="entry name" value="TRANSMEMBRANE PROTEIN WITH METALLOPHOSPHOESTERASE DOMAIN"/>
    <property type="match status" value="1"/>
</dbReference>
<evidence type="ECO:0000313" key="2">
    <source>
        <dbReference type="EMBL" id="ABN69843.1"/>
    </source>
</evidence>
<dbReference type="SUPFAM" id="SSF56300">
    <property type="entry name" value="Metallo-dependent phosphatases"/>
    <property type="match status" value="1"/>
</dbReference>
<dbReference type="InterPro" id="IPR004843">
    <property type="entry name" value="Calcineurin-like_PHP"/>
</dbReference>
<dbReference type="AlphaFoldDB" id="A3DMI3"/>
<sequence length="247" mass="28892">MLKILATADIHSPRFLDLFIKSLNKVKIRPDLIILAGDLVDKNNIYALKHVYEILINKYEEIPIISVFGNEEYRGFENKYREMYPVFKWLDDEYIILEMKELKIGIIGTRGALDKPTPWQSRHMPWLYNYYRELPLKISAMIDEARSKGAKYIFLVSHYGVTYKNLEGEPRNIWPYLASSRMEKIIKDKKIDLVIHGHTHNGVRDKINIDGVEVYNVSLPARREVVLIDFTPKSKVFGLEKWLYSGG</sequence>
<dbReference type="STRING" id="399550.Smar_0742"/>
<dbReference type="InterPro" id="IPR029052">
    <property type="entry name" value="Metallo-depent_PP-like"/>
</dbReference>
<name>A3DMI3_STAMF</name>
<dbReference type="EMBL" id="CP000575">
    <property type="protein sequence ID" value="ABN69843.1"/>
    <property type="molecule type" value="Genomic_DNA"/>
</dbReference>
<dbReference type="RefSeq" id="WP_011839034.1">
    <property type="nucleotide sequence ID" value="NC_009033.1"/>
</dbReference>
<dbReference type="HOGENOM" id="CLU_083277_0_0_2"/>
<dbReference type="OrthoDB" id="15074at2157"/>
<dbReference type="PANTHER" id="PTHR31302">
    <property type="entry name" value="TRANSMEMBRANE PROTEIN WITH METALLOPHOSPHOESTERASE DOMAIN-RELATED"/>
    <property type="match status" value="1"/>
</dbReference>
<dbReference type="eggNOG" id="arCOG01147">
    <property type="taxonomic scope" value="Archaea"/>
</dbReference>
<reference evidence="3" key="1">
    <citation type="journal article" date="2009" name="BMC Genomics">
        <title>The complete genome sequence of Staphylothermus marinus reveals differences in sulfur metabolism among heterotrophic Crenarchaeota.</title>
        <authorList>
            <person name="Anderson I.J."/>
            <person name="Dharmarajan L."/>
            <person name="Rodriguez J."/>
            <person name="Hooper S."/>
            <person name="Porat I."/>
            <person name="Ulrich L.E."/>
            <person name="Elkins J.G."/>
            <person name="Mavromatis K."/>
            <person name="Sun H."/>
            <person name="Land M."/>
            <person name="Lapidus A."/>
            <person name="Lucas S."/>
            <person name="Barry K."/>
            <person name="Huber H."/>
            <person name="Zhulin I.B."/>
            <person name="Whitman W.B."/>
            <person name="Mukhopadhyay B."/>
            <person name="Woese C."/>
            <person name="Bristow J."/>
            <person name="Kyrpides N."/>
        </authorList>
    </citation>
    <scope>NUCLEOTIDE SEQUENCE [LARGE SCALE GENOMIC DNA]</scope>
    <source>
        <strain evidence="3">ATCC 43588 / DSM 3639 / JCM 9404 / F1</strain>
    </source>
</reference>
<organism evidence="2 3">
    <name type="scientific">Staphylothermus marinus (strain ATCC 43588 / DSM 3639 / JCM 9404 / F1)</name>
    <dbReference type="NCBI Taxonomy" id="399550"/>
    <lineage>
        <taxon>Archaea</taxon>
        <taxon>Thermoproteota</taxon>
        <taxon>Thermoprotei</taxon>
        <taxon>Desulfurococcales</taxon>
        <taxon>Desulfurococcaceae</taxon>
        <taxon>Staphylothermus</taxon>
    </lineage>
</organism>
<dbReference type="KEGG" id="smr:Smar_0742"/>
<dbReference type="GeneID" id="4907399"/>
<reference evidence="2 3" key="2">
    <citation type="journal article" date="2009" name="Stand. Genomic Sci.">
        <title>Complete genome sequence of Staphylothermus marinus Stetter and Fiala 1986 type strain F1.</title>
        <authorList>
            <person name="Anderson I.J."/>
            <person name="Sun H."/>
            <person name="Lapidus A."/>
            <person name="Copeland A."/>
            <person name="Glavina Del Rio T."/>
            <person name="Tice H."/>
            <person name="Dalin E."/>
            <person name="Lucas S."/>
            <person name="Barry K."/>
            <person name="Land M."/>
            <person name="Richardson P."/>
            <person name="Huber H."/>
            <person name="Kyrpides N.C."/>
        </authorList>
    </citation>
    <scope>NUCLEOTIDE SEQUENCE [LARGE SCALE GENOMIC DNA]</scope>
    <source>
        <strain evidence="3">ATCC 43588 / DSM 3639 / JCM 9404 / F1</strain>
    </source>
</reference>
<dbReference type="Pfam" id="PF00149">
    <property type="entry name" value="Metallophos"/>
    <property type="match status" value="1"/>
</dbReference>
<dbReference type="GO" id="GO:0016787">
    <property type="term" value="F:hydrolase activity"/>
    <property type="evidence" value="ECO:0007669"/>
    <property type="project" value="InterPro"/>
</dbReference>
<accession>A3DMI3</accession>
<keyword evidence="3" id="KW-1185">Reference proteome</keyword>
<evidence type="ECO:0000313" key="3">
    <source>
        <dbReference type="Proteomes" id="UP000000254"/>
    </source>
</evidence>
<feature type="domain" description="Calcineurin-like phosphoesterase" evidence="1">
    <location>
        <begin position="2"/>
        <end position="201"/>
    </location>
</feature>
<dbReference type="InterPro" id="IPR051158">
    <property type="entry name" value="Metallophosphoesterase_sf"/>
</dbReference>
<dbReference type="Proteomes" id="UP000000254">
    <property type="component" value="Chromosome"/>
</dbReference>
<gene>
    <name evidence="2" type="ordered locus">Smar_0742</name>
</gene>
<evidence type="ECO:0000259" key="1">
    <source>
        <dbReference type="Pfam" id="PF00149"/>
    </source>
</evidence>
<protein>
    <submittedName>
        <fullName evidence="2">Metallophosphoesterase</fullName>
    </submittedName>
</protein>